<keyword evidence="3" id="KW-1185">Reference proteome</keyword>
<dbReference type="Pfam" id="PF11937">
    <property type="entry name" value="DUF3455"/>
    <property type="match status" value="1"/>
</dbReference>
<evidence type="ECO:0008006" key="4">
    <source>
        <dbReference type="Google" id="ProtNLM"/>
    </source>
</evidence>
<dbReference type="AlphaFoldDB" id="A0A9P4TL65"/>
<dbReference type="EMBL" id="SWKU01000004">
    <property type="protein sequence ID" value="KAF3007663.1"/>
    <property type="molecule type" value="Genomic_DNA"/>
</dbReference>
<dbReference type="Proteomes" id="UP000801428">
    <property type="component" value="Unassembled WGS sequence"/>
</dbReference>
<evidence type="ECO:0000313" key="3">
    <source>
        <dbReference type="Proteomes" id="UP000801428"/>
    </source>
</evidence>
<dbReference type="PANTHER" id="PTHR35567:SF1">
    <property type="entry name" value="CONSERVED FUNGAL PROTEIN (AFU_ORTHOLOGUE AFUA_1G14230)"/>
    <property type="match status" value="1"/>
</dbReference>
<reference evidence="2" key="1">
    <citation type="submission" date="2019-04" db="EMBL/GenBank/DDBJ databases">
        <title>Sequencing of skin fungus with MAO and IRED activity.</title>
        <authorList>
            <person name="Marsaioli A.J."/>
            <person name="Bonatto J.M.C."/>
            <person name="Reis Junior O."/>
        </authorList>
    </citation>
    <scope>NUCLEOTIDE SEQUENCE</scope>
    <source>
        <strain evidence="2">30M1</strain>
    </source>
</reference>
<keyword evidence="1" id="KW-0732">Signal</keyword>
<feature type="signal peptide" evidence="1">
    <location>
        <begin position="1"/>
        <end position="21"/>
    </location>
</feature>
<dbReference type="PANTHER" id="PTHR35567">
    <property type="entry name" value="MALATE DEHYDROGENASE (AFU_ORTHOLOGUE AFUA_2G13800)"/>
    <property type="match status" value="1"/>
</dbReference>
<protein>
    <recommendedName>
        <fullName evidence="4">Malate dehydrogenase</fullName>
    </recommendedName>
</protein>
<proteinExistence type="predicted"/>
<organism evidence="2 3">
    <name type="scientific">Curvularia kusanoi</name>
    <name type="common">Cochliobolus kusanoi</name>
    <dbReference type="NCBI Taxonomy" id="90978"/>
    <lineage>
        <taxon>Eukaryota</taxon>
        <taxon>Fungi</taxon>
        <taxon>Dikarya</taxon>
        <taxon>Ascomycota</taxon>
        <taxon>Pezizomycotina</taxon>
        <taxon>Dothideomycetes</taxon>
        <taxon>Pleosporomycetidae</taxon>
        <taxon>Pleosporales</taxon>
        <taxon>Pleosporineae</taxon>
        <taxon>Pleosporaceae</taxon>
        <taxon>Curvularia</taxon>
    </lineage>
</organism>
<dbReference type="OrthoDB" id="1859733at2759"/>
<accession>A0A9P4TL65</accession>
<dbReference type="InterPro" id="IPR021851">
    <property type="entry name" value="DUF3455"/>
</dbReference>
<evidence type="ECO:0000313" key="2">
    <source>
        <dbReference type="EMBL" id="KAF3007663.1"/>
    </source>
</evidence>
<sequence>MHFTLSGTVVALALLAGSVTALPAKQTPYTPAPNLDNLAKLMPKSDLPTPDGLQLKYVVLGMGTQNYTCLTDDENAAPGTTGAVAQLYDIGTALSKNPMARWTIPSISPLALSLWSQPARFTQNLQSLGYEHMIGHHFFSGAAPTFALDQLSMSPYPLTVLAKLAETSAPSSSCPGNNAEGAIKWLLLKDTKGLSQGGIDTVYRVETAGGNKPTTCKGQQKTFEVKYSAQYWIFGPRT</sequence>
<gene>
    <name evidence="2" type="ORF">E8E13_008972</name>
</gene>
<comment type="caution">
    <text evidence="2">The sequence shown here is derived from an EMBL/GenBank/DDBJ whole genome shotgun (WGS) entry which is preliminary data.</text>
</comment>
<feature type="chain" id="PRO_5040493181" description="Malate dehydrogenase" evidence="1">
    <location>
        <begin position="22"/>
        <end position="238"/>
    </location>
</feature>
<evidence type="ECO:0000256" key="1">
    <source>
        <dbReference type="SAM" id="SignalP"/>
    </source>
</evidence>
<name>A0A9P4TL65_CURKU</name>